<keyword evidence="1" id="KW-0732">Signal</keyword>
<evidence type="ECO:0000256" key="1">
    <source>
        <dbReference type="SAM" id="SignalP"/>
    </source>
</evidence>
<feature type="chain" id="PRO_5009581508" evidence="1">
    <location>
        <begin position="25"/>
        <end position="143"/>
    </location>
</feature>
<proteinExistence type="predicted"/>
<dbReference type="Proteomes" id="UP000178432">
    <property type="component" value="Unassembled WGS sequence"/>
</dbReference>
<accession>A0A1G1Y7U3</accession>
<protein>
    <submittedName>
        <fullName evidence="2">Uncharacterized protein</fullName>
    </submittedName>
</protein>
<evidence type="ECO:0000313" key="3">
    <source>
        <dbReference type="Proteomes" id="UP000178432"/>
    </source>
</evidence>
<comment type="caution">
    <text evidence="2">The sequence shown here is derived from an EMBL/GenBank/DDBJ whole genome shotgun (WGS) entry which is preliminary data.</text>
</comment>
<sequence length="143" mass="16297">MKVKARSLLCLLAAGLILAPAGWASTPRAQTLLTNGKYLPKSHHRPLPEKTVVMELSPNSNREVTLKVGQSVKDVYWVTDELNPRRYKIAIYEKRSDGWTVVVFKEKGWLNRLFKRQTGPYLINEDSLGLMAGYFDISHQRGR</sequence>
<feature type="signal peptide" evidence="1">
    <location>
        <begin position="1"/>
        <end position="24"/>
    </location>
</feature>
<gene>
    <name evidence="2" type="ORF">A2663_01600</name>
</gene>
<dbReference type="AlphaFoldDB" id="A0A1G1Y7U3"/>
<name>A0A1G1Y7U3_9BACT</name>
<dbReference type="EMBL" id="MHIF01000013">
    <property type="protein sequence ID" value="OGY48405.1"/>
    <property type="molecule type" value="Genomic_DNA"/>
</dbReference>
<organism evidence="2 3">
    <name type="scientific">Candidatus Buchananbacteria bacterium RIFCSPHIGHO2_01_FULL_46_12</name>
    <dbReference type="NCBI Taxonomy" id="1797536"/>
    <lineage>
        <taxon>Bacteria</taxon>
        <taxon>Candidatus Buchananiibacteriota</taxon>
    </lineage>
</organism>
<evidence type="ECO:0000313" key="2">
    <source>
        <dbReference type="EMBL" id="OGY48405.1"/>
    </source>
</evidence>
<reference evidence="2 3" key="1">
    <citation type="journal article" date="2016" name="Nat. Commun.">
        <title>Thousands of microbial genomes shed light on interconnected biogeochemical processes in an aquifer system.</title>
        <authorList>
            <person name="Anantharaman K."/>
            <person name="Brown C.T."/>
            <person name="Hug L.A."/>
            <person name="Sharon I."/>
            <person name="Castelle C.J."/>
            <person name="Probst A.J."/>
            <person name="Thomas B.C."/>
            <person name="Singh A."/>
            <person name="Wilkins M.J."/>
            <person name="Karaoz U."/>
            <person name="Brodie E.L."/>
            <person name="Williams K.H."/>
            <person name="Hubbard S.S."/>
            <person name="Banfield J.F."/>
        </authorList>
    </citation>
    <scope>NUCLEOTIDE SEQUENCE [LARGE SCALE GENOMIC DNA]</scope>
</reference>